<comment type="caution">
    <text evidence="4">The sequence shown here is derived from an EMBL/GenBank/DDBJ whole genome shotgun (WGS) entry which is preliminary data.</text>
</comment>
<protein>
    <submittedName>
        <fullName evidence="4">Acyl-CoA thioesterase</fullName>
        <ecNumber evidence="4">3.1.2.-</ecNumber>
    </submittedName>
</protein>
<evidence type="ECO:0000259" key="3">
    <source>
        <dbReference type="Pfam" id="PF03061"/>
    </source>
</evidence>
<evidence type="ECO:0000313" key="5">
    <source>
        <dbReference type="Proteomes" id="UP000537326"/>
    </source>
</evidence>
<dbReference type="InterPro" id="IPR003736">
    <property type="entry name" value="PAAI_dom"/>
</dbReference>
<feature type="domain" description="Thioesterase" evidence="3">
    <location>
        <begin position="40"/>
        <end position="114"/>
    </location>
</feature>
<organism evidence="4 5">
    <name type="scientific">Nocardioides marinus</name>
    <dbReference type="NCBI Taxonomy" id="374514"/>
    <lineage>
        <taxon>Bacteria</taxon>
        <taxon>Bacillati</taxon>
        <taxon>Actinomycetota</taxon>
        <taxon>Actinomycetes</taxon>
        <taxon>Propionibacteriales</taxon>
        <taxon>Nocardioidaceae</taxon>
        <taxon>Nocardioides</taxon>
    </lineage>
</organism>
<dbReference type="NCBIfam" id="TIGR00369">
    <property type="entry name" value="unchar_dom_1"/>
    <property type="match status" value="1"/>
</dbReference>
<proteinExistence type="inferred from homology"/>
<dbReference type="PANTHER" id="PTHR21660:SF1">
    <property type="entry name" value="ACYL-COENZYME A THIOESTERASE 13"/>
    <property type="match status" value="1"/>
</dbReference>
<comment type="similarity">
    <text evidence="1">Belongs to the thioesterase PaaI family.</text>
</comment>
<evidence type="ECO:0000256" key="1">
    <source>
        <dbReference type="ARBA" id="ARBA00008324"/>
    </source>
</evidence>
<dbReference type="InterPro" id="IPR039298">
    <property type="entry name" value="ACOT13"/>
</dbReference>
<keyword evidence="5" id="KW-1185">Reference proteome</keyword>
<dbReference type="InterPro" id="IPR029069">
    <property type="entry name" value="HotDog_dom_sf"/>
</dbReference>
<dbReference type="Proteomes" id="UP000537326">
    <property type="component" value="Unassembled WGS sequence"/>
</dbReference>
<dbReference type="EC" id="3.1.2.-" evidence="4"/>
<dbReference type="RefSeq" id="WP_179530098.1">
    <property type="nucleotide sequence ID" value="NZ_BAAAPP010000002.1"/>
</dbReference>
<dbReference type="PANTHER" id="PTHR21660">
    <property type="entry name" value="THIOESTERASE SUPERFAMILY MEMBER-RELATED"/>
    <property type="match status" value="1"/>
</dbReference>
<dbReference type="Gene3D" id="3.10.129.10">
    <property type="entry name" value="Hotdog Thioesterase"/>
    <property type="match status" value="1"/>
</dbReference>
<dbReference type="GO" id="GO:0047617">
    <property type="term" value="F:fatty acyl-CoA hydrolase activity"/>
    <property type="evidence" value="ECO:0007669"/>
    <property type="project" value="InterPro"/>
</dbReference>
<accession>A0A7Z0C3H3</accession>
<dbReference type="CDD" id="cd03443">
    <property type="entry name" value="PaaI_thioesterase"/>
    <property type="match status" value="1"/>
</dbReference>
<evidence type="ECO:0000256" key="2">
    <source>
        <dbReference type="ARBA" id="ARBA00022801"/>
    </source>
</evidence>
<dbReference type="SUPFAM" id="SSF54637">
    <property type="entry name" value="Thioesterase/thiol ester dehydrase-isomerase"/>
    <property type="match status" value="1"/>
</dbReference>
<dbReference type="AlphaFoldDB" id="A0A7Z0C3H3"/>
<dbReference type="EMBL" id="JACBZI010000001">
    <property type="protein sequence ID" value="NYI09071.1"/>
    <property type="molecule type" value="Genomic_DNA"/>
</dbReference>
<keyword evidence="2 4" id="KW-0378">Hydrolase</keyword>
<evidence type="ECO:0000313" key="4">
    <source>
        <dbReference type="EMBL" id="NYI09071.1"/>
    </source>
</evidence>
<sequence>MTPVGDPGPFSAHLGFRVLRADAEGAVVEADPQPEHLNGGGILHGGYLSALLDSATGWAVHGAGPEGMVAPHVTLTTQFLRAGTAGEPLQATATCTSLGRRICTTQGEITQGGRVIARATGTHAVILGG</sequence>
<reference evidence="4 5" key="1">
    <citation type="submission" date="2020-07" db="EMBL/GenBank/DDBJ databases">
        <title>Sequencing the genomes of 1000 actinobacteria strains.</title>
        <authorList>
            <person name="Klenk H.-P."/>
        </authorList>
    </citation>
    <scope>NUCLEOTIDE SEQUENCE [LARGE SCALE GENOMIC DNA]</scope>
    <source>
        <strain evidence="4 5">DSM 18248</strain>
    </source>
</reference>
<dbReference type="Pfam" id="PF03061">
    <property type="entry name" value="4HBT"/>
    <property type="match status" value="1"/>
</dbReference>
<gene>
    <name evidence="4" type="ORF">BKA05_000586</name>
</gene>
<dbReference type="InterPro" id="IPR006683">
    <property type="entry name" value="Thioestr_dom"/>
</dbReference>
<name>A0A7Z0C3H3_9ACTN</name>